<comment type="caution">
    <text evidence="2">The sequence shown here is derived from an EMBL/GenBank/DDBJ whole genome shotgun (WGS) entry which is preliminary data.</text>
</comment>
<dbReference type="PANTHER" id="PTHR12136:SF47">
    <property type="entry name" value="ENHANCED DISEASE RESISTANCE PROTEIN (DUF1336)"/>
    <property type="match status" value="1"/>
</dbReference>
<reference evidence="2 3" key="1">
    <citation type="journal article" date="2018" name="Cell">
        <title>The Chara Genome: Secondary Complexity and Implications for Plant Terrestrialization.</title>
        <authorList>
            <person name="Nishiyama T."/>
            <person name="Sakayama H."/>
            <person name="Vries J.D."/>
            <person name="Buschmann H."/>
            <person name="Saint-Marcoux D."/>
            <person name="Ullrich K.K."/>
            <person name="Haas F.B."/>
            <person name="Vanderstraeten L."/>
            <person name="Becker D."/>
            <person name="Lang D."/>
            <person name="Vosolsobe S."/>
            <person name="Rombauts S."/>
            <person name="Wilhelmsson P.K.I."/>
            <person name="Janitza P."/>
            <person name="Kern R."/>
            <person name="Heyl A."/>
            <person name="Rumpler F."/>
            <person name="Villalobos L.I.A.C."/>
            <person name="Clay J.M."/>
            <person name="Skokan R."/>
            <person name="Toyoda A."/>
            <person name="Suzuki Y."/>
            <person name="Kagoshima H."/>
            <person name="Schijlen E."/>
            <person name="Tajeshwar N."/>
            <person name="Catarino B."/>
            <person name="Hetherington A.J."/>
            <person name="Saltykova A."/>
            <person name="Bonnot C."/>
            <person name="Breuninger H."/>
            <person name="Symeonidi A."/>
            <person name="Radhakrishnan G.V."/>
            <person name="Van Nieuwerburgh F."/>
            <person name="Deforce D."/>
            <person name="Chang C."/>
            <person name="Karol K.G."/>
            <person name="Hedrich R."/>
            <person name="Ulvskov P."/>
            <person name="Glockner G."/>
            <person name="Delwiche C.F."/>
            <person name="Petrasek J."/>
            <person name="Van de Peer Y."/>
            <person name="Friml J."/>
            <person name="Beilby M."/>
            <person name="Dolan L."/>
            <person name="Kohara Y."/>
            <person name="Sugano S."/>
            <person name="Fujiyama A."/>
            <person name="Delaux P.-M."/>
            <person name="Quint M."/>
            <person name="TheiBen G."/>
            <person name="Hagemann M."/>
            <person name="Harholt J."/>
            <person name="Dunand C."/>
            <person name="Zachgo S."/>
            <person name="Langdale J."/>
            <person name="Maumus F."/>
            <person name="Straeten D.V.D."/>
            <person name="Gould S.B."/>
            <person name="Rensing S.A."/>
        </authorList>
    </citation>
    <scope>NUCLEOTIDE SEQUENCE [LARGE SCALE GENOMIC DNA]</scope>
    <source>
        <strain evidence="2 3">S276</strain>
    </source>
</reference>
<evidence type="ECO:0000259" key="1">
    <source>
        <dbReference type="Pfam" id="PF07059"/>
    </source>
</evidence>
<accession>A0A388KNG7</accession>
<dbReference type="EMBL" id="BFEA01000149">
    <property type="protein sequence ID" value="GBG71577.1"/>
    <property type="molecule type" value="Genomic_DNA"/>
</dbReference>
<dbReference type="Gene3D" id="3.30.530.20">
    <property type="match status" value="1"/>
</dbReference>
<dbReference type="PANTHER" id="PTHR12136">
    <property type="entry name" value="ENHANCED DISEASE RESISTANCE-RELATED"/>
    <property type="match status" value="1"/>
</dbReference>
<organism evidence="2 3">
    <name type="scientific">Chara braunii</name>
    <name type="common">Braun's stonewort</name>
    <dbReference type="NCBI Taxonomy" id="69332"/>
    <lineage>
        <taxon>Eukaryota</taxon>
        <taxon>Viridiplantae</taxon>
        <taxon>Streptophyta</taxon>
        <taxon>Charophyceae</taxon>
        <taxon>Charales</taxon>
        <taxon>Characeae</taxon>
        <taxon>Chara</taxon>
    </lineage>
</organism>
<proteinExistence type="predicted"/>
<evidence type="ECO:0000313" key="3">
    <source>
        <dbReference type="Proteomes" id="UP000265515"/>
    </source>
</evidence>
<dbReference type="InterPro" id="IPR009769">
    <property type="entry name" value="EDR2_C"/>
</dbReference>
<name>A0A388KNG7_CHABU</name>
<dbReference type="OMA" id="LASMRIM"/>
<dbReference type="InterPro" id="IPR045096">
    <property type="entry name" value="EDR2-like"/>
</dbReference>
<keyword evidence="3" id="KW-1185">Reference proteome</keyword>
<gene>
    <name evidence="2" type="ORF">CBR_g8993</name>
</gene>
<dbReference type="AlphaFoldDB" id="A0A388KNG7"/>
<dbReference type="Proteomes" id="UP000265515">
    <property type="component" value="Unassembled WGS sequence"/>
</dbReference>
<dbReference type="Gramene" id="GBG71577">
    <property type="protein sequence ID" value="GBG71577"/>
    <property type="gene ID" value="CBR_g8993"/>
</dbReference>
<feature type="domain" description="Protein ENHANCED DISEASE RESISTANCE 2 C-terminal" evidence="1">
    <location>
        <begin position="239"/>
        <end position="428"/>
    </location>
</feature>
<dbReference type="Pfam" id="PF07059">
    <property type="entry name" value="EDR2_C"/>
    <property type="match status" value="1"/>
</dbReference>
<dbReference type="OrthoDB" id="9970435at2759"/>
<evidence type="ECO:0000313" key="2">
    <source>
        <dbReference type="EMBL" id="GBG71577.1"/>
    </source>
</evidence>
<protein>
    <recommendedName>
        <fullName evidence="1">Protein ENHANCED DISEASE RESISTANCE 2 C-terminal domain-containing protein</fullName>
    </recommendedName>
</protein>
<sequence>MGDKYLGCYNEWLYVVICTVSTVHADCRPKKGYRRLNMSLGVWEISPLPKRSGDTQVRSLVTQMMELKLPFLRRLRGTGLAKFYKTHTYLLLSRISGLREYFAACGNLCKEDRGPSKTKKKVEGERAMVSARIIRDEDSREAIGFSEEFYDAMDTMAQQSATDDESDSESINPSAANARAKLRQSAWGLRFFLHISSKHKVDDSGSEQLLHGYSPISFDPSRFKGSVPQARHAKETNCWDDPGGEQFVVRGKNYLQDCVKVRGERPLLTLLAVDWFKDSERMDNLASRPGSIVQVPGPEHHSLVFYFASEKPVRPASLLDRFISGDDTFRNERFKLIPRIVEGYWVVKRAVGTKAVLLGKAVTCSYYCQDNYLEIDVDIGSSSVARSIIGLVLGYVECLTVDMAIVIQGEEESELPEYILASMRIMHLKLDSATPPPPAR</sequence>
<dbReference type="InterPro" id="IPR023393">
    <property type="entry name" value="START-like_dom_sf"/>
</dbReference>